<dbReference type="NCBIfam" id="NF010480">
    <property type="entry name" value="PRK13905.1"/>
    <property type="match status" value="1"/>
</dbReference>
<sequence>MADDHGSDTPDLSRSALVARLERAMGPGDVLLDEPMCNHTTFKIGGPADVYVTPDSPDRVVSAVNICRDLGVPYFILGRGSDLLVGDKGYRGVIICMADAFDDLLVDGERMVCQSGVTLSDAAEMACALSLTGLEFACGIPGTVGGAVFMNAGAYDGQISDVLEEARVLTPDGEVLDLKNDELELGYRTSRVNTDGLVVLSATFRLSRGDEEAIRARMDDLTARRENRQPLELPSAGSTFKRPEGYFAGKLISDAGLQGYRVGGAEVSQKHAGFVVNVDNATAADVRAVITHVQDEVERLNGVRLQPEVRFVGEF</sequence>
<dbReference type="PROSITE" id="PS51387">
    <property type="entry name" value="FAD_PCMH"/>
    <property type="match status" value="1"/>
</dbReference>
<dbReference type="EC" id="1.3.1.98" evidence="17"/>
<dbReference type="SUPFAM" id="SSF56176">
    <property type="entry name" value="FAD-binding/transporter-associated domain-like"/>
    <property type="match status" value="1"/>
</dbReference>
<evidence type="ECO:0000313" key="19">
    <source>
        <dbReference type="EMBL" id="HIU24646.1"/>
    </source>
</evidence>
<proteinExistence type="inferred from homology"/>
<dbReference type="GO" id="GO:0009252">
    <property type="term" value="P:peptidoglycan biosynthetic process"/>
    <property type="evidence" value="ECO:0007669"/>
    <property type="project" value="UniProtKB-UniRule"/>
</dbReference>
<keyword evidence="8 17" id="KW-0285">Flavoprotein</keyword>
<comment type="subcellular location">
    <subcellularLocation>
        <location evidence="3 17">Cytoplasm</location>
    </subcellularLocation>
</comment>
<dbReference type="InterPro" id="IPR036318">
    <property type="entry name" value="FAD-bd_PCMH-like_sf"/>
</dbReference>
<evidence type="ECO:0000256" key="9">
    <source>
        <dbReference type="ARBA" id="ARBA00022827"/>
    </source>
</evidence>
<dbReference type="InterPro" id="IPR016166">
    <property type="entry name" value="FAD-bd_PCMH"/>
</dbReference>
<evidence type="ECO:0000256" key="7">
    <source>
        <dbReference type="ARBA" id="ARBA00022618"/>
    </source>
</evidence>
<dbReference type="GO" id="GO:0051301">
    <property type="term" value="P:cell division"/>
    <property type="evidence" value="ECO:0007669"/>
    <property type="project" value="UniProtKB-KW"/>
</dbReference>
<dbReference type="InterPro" id="IPR003170">
    <property type="entry name" value="MurB"/>
</dbReference>
<keyword evidence="12 17" id="KW-0573">Peptidoglycan synthesis</keyword>
<comment type="pathway">
    <text evidence="4 17">Cell wall biogenesis; peptidoglycan biosynthesis.</text>
</comment>
<organism evidence="19 20">
    <name type="scientific">Candidatus Coprovicinus avistercoris</name>
    <dbReference type="NCBI Taxonomy" id="2840754"/>
    <lineage>
        <taxon>Bacteria</taxon>
        <taxon>Bacillati</taxon>
        <taxon>Actinomycetota</taxon>
        <taxon>Coriobacteriia</taxon>
        <taxon>Coriobacteriales</taxon>
        <taxon>Coriobacteriaceae</taxon>
        <taxon>Coriobacteriaceae incertae sedis</taxon>
        <taxon>Candidatus Coprovicinus</taxon>
    </lineage>
</organism>
<dbReference type="PANTHER" id="PTHR21071">
    <property type="entry name" value="UDP-N-ACETYLENOLPYRUVOYLGLUCOSAMINE REDUCTASE"/>
    <property type="match status" value="1"/>
</dbReference>
<feature type="active site" evidence="17">
    <location>
        <position position="188"/>
    </location>
</feature>
<dbReference type="Pfam" id="PF01565">
    <property type="entry name" value="FAD_binding_4"/>
    <property type="match status" value="1"/>
</dbReference>
<dbReference type="GO" id="GO:0005829">
    <property type="term" value="C:cytosol"/>
    <property type="evidence" value="ECO:0007669"/>
    <property type="project" value="TreeGrafter"/>
</dbReference>
<dbReference type="HAMAP" id="MF_00037">
    <property type="entry name" value="MurB"/>
    <property type="match status" value="1"/>
</dbReference>
<evidence type="ECO:0000256" key="1">
    <source>
        <dbReference type="ARBA" id="ARBA00001974"/>
    </source>
</evidence>
<dbReference type="InterPro" id="IPR016167">
    <property type="entry name" value="FAD-bd_PCMH_sub1"/>
</dbReference>
<dbReference type="InterPro" id="IPR036635">
    <property type="entry name" value="MurB_C_sf"/>
</dbReference>
<evidence type="ECO:0000256" key="15">
    <source>
        <dbReference type="ARBA" id="ARBA00023316"/>
    </source>
</evidence>
<dbReference type="GO" id="GO:0071555">
    <property type="term" value="P:cell wall organization"/>
    <property type="evidence" value="ECO:0007669"/>
    <property type="project" value="UniProtKB-KW"/>
</dbReference>
<evidence type="ECO:0000256" key="3">
    <source>
        <dbReference type="ARBA" id="ARBA00004496"/>
    </source>
</evidence>
<dbReference type="GO" id="GO:0071949">
    <property type="term" value="F:FAD binding"/>
    <property type="evidence" value="ECO:0007669"/>
    <property type="project" value="InterPro"/>
</dbReference>
<evidence type="ECO:0000259" key="18">
    <source>
        <dbReference type="PROSITE" id="PS51387"/>
    </source>
</evidence>
<feature type="active site" evidence="17">
    <location>
        <position position="308"/>
    </location>
</feature>
<keyword evidence="11 17" id="KW-0133">Cell shape</keyword>
<keyword evidence="7 17" id="KW-0132">Cell division</keyword>
<evidence type="ECO:0000256" key="14">
    <source>
        <dbReference type="ARBA" id="ARBA00023306"/>
    </source>
</evidence>
<evidence type="ECO:0000313" key="20">
    <source>
        <dbReference type="Proteomes" id="UP000824078"/>
    </source>
</evidence>
<keyword evidence="13 17" id="KW-0560">Oxidoreductase</keyword>
<keyword evidence="6 17" id="KW-0963">Cytoplasm</keyword>
<comment type="function">
    <text evidence="2 17">Cell wall formation.</text>
</comment>
<dbReference type="Gene3D" id="3.30.43.10">
    <property type="entry name" value="Uridine Diphospho-n-acetylenolpyruvylglucosamine Reductase, domain 2"/>
    <property type="match status" value="1"/>
</dbReference>
<dbReference type="SUPFAM" id="SSF56194">
    <property type="entry name" value="Uridine diphospho-N-Acetylenolpyruvylglucosamine reductase, MurB, C-terminal domain"/>
    <property type="match status" value="1"/>
</dbReference>
<gene>
    <name evidence="17 19" type="primary">murB</name>
    <name evidence="19" type="ORF">IAD17_06965</name>
</gene>
<dbReference type="Proteomes" id="UP000824078">
    <property type="component" value="Unassembled WGS sequence"/>
</dbReference>
<accession>A0A9D1HXR4</accession>
<feature type="domain" description="FAD-binding PCMH-type" evidence="18">
    <location>
        <begin position="44"/>
        <end position="209"/>
    </location>
</feature>
<reference evidence="19" key="1">
    <citation type="submission" date="2020-10" db="EMBL/GenBank/DDBJ databases">
        <authorList>
            <person name="Gilroy R."/>
        </authorList>
    </citation>
    <scope>NUCLEOTIDE SEQUENCE</scope>
    <source>
        <strain evidence="19">ChiHjej12B11-29160</strain>
    </source>
</reference>
<comment type="similarity">
    <text evidence="5 17">Belongs to the MurB family.</text>
</comment>
<keyword evidence="15 17" id="KW-0961">Cell wall biogenesis/degradation</keyword>
<keyword evidence="10 17" id="KW-0521">NADP</keyword>
<comment type="catalytic activity">
    <reaction evidence="16 17">
        <text>UDP-N-acetyl-alpha-D-muramate + NADP(+) = UDP-N-acetyl-3-O-(1-carboxyvinyl)-alpha-D-glucosamine + NADPH + H(+)</text>
        <dbReference type="Rhea" id="RHEA:12248"/>
        <dbReference type="ChEBI" id="CHEBI:15378"/>
        <dbReference type="ChEBI" id="CHEBI:57783"/>
        <dbReference type="ChEBI" id="CHEBI:58349"/>
        <dbReference type="ChEBI" id="CHEBI:68483"/>
        <dbReference type="ChEBI" id="CHEBI:70757"/>
        <dbReference type="EC" id="1.3.1.98"/>
    </reaction>
</comment>
<keyword evidence="9 17" id="KW-0274">FAD</keyword>
<evidence type="ECO:0000256" key="4">
    <source>
        <dbReference type="ARBA" id="ARBA00004752"/>
    </source>
</evidence>
<comment type="caution">
    <text evidence="19">The sequence shown here is derived from an EMBL/GenBank/DDBJ whole genome shotgun (WGS) entry which is preliminary data.</text>
</comment>
<name>A0A9D1HXR4_9ACTN</name>
<dbReference type="InterPro" id="IPR011601">
    <property type="entry name" value="MurB_C"/>
</dbReference>
<evidence type="ECO:0000256" key="10">
    <source>
        <dbReference type="ARBA" id="ARBA00022857"/>
    </source>
</evidence>
<evidence type="ECO:0000256" key="17">
    <source>
        <dbReference type="HAMAP-Rule" id="MF_00037"/>
    </source>
</evidence>
<evidence type="ECO:0000256" key="16">
    <source>
        <dbReference type="ARBA" id="ARBA00048914"/>
    </source>
</evidence>
<dbReference type="PANTHER" id="PTHR21071:SF4">
    <property type="entry name" value="UDP-N-ACETYLENOLPYRUVOYLGLUCOSAMINE REDUCTASE"/>
    <property type="match status" value="1"/>
</dbReference>
<protein>
    <recommendedName>
        <fullName evidence="17">UDP-N-acetylenolpyruvoylglucosamine reductase</fullName>
        <ecNumber evidence="17">1.3.1.98</ecNumber>
    </recommendedName>
    <alternativeName>
        <fullName evidence="17">UDP-N-acetylmuramate dehydrogenase</fullName>
    </alternativeName>
</protein>
<dbReference type="AlphaFoldDB" id="A0A9D1HXR4"/>
<reference evidence="19" key="2">
    <citation type="journal article" date="2021" name="PeerJ">
        <title>Extensive microbial diversity within the chicken gut microbiome revealed by metagenomics and culture.</title>
        <authorList>
            <person name="Gilroy R."/>
            <person name="Ravi A."/>
            <person name="Getino M."/>
            <person name="Pursley I."/>
            <person name="Horton D.L."/>
            <person name="Alikhan N.F."/>
            <person name="Baker D."/>
            <person name="Gharbi K."/>
            <person name="Hall N."/>
            <person name="Watson M."/>
            <person name="Adriaenssens E.M."/>
            <person name="Foster-Nyarko E."/>
            <person name="Jarju S."/>
            <person name="Secka A."/>
            <person name="Antonio M."/>
            <person name="Oren A."/>
            <person name="Chaudhuri R.R."/>
            <person name="La Ragione R."/>
            <person name="Hildebrand F."/>
            <person name="Pallen M.J."/>
        </authorList>
    </citation>
    <scope>NUCLEOTIDE SEQUENCE</scope>
    <source>
        <strain evidence="19">ChiHjej12B11-29160</strain>
    </source>
</reference>
<evidence type="ECO:0000256" key="8">
    <source>
        <dbReference type="ARBA" id="ARBA00022630"/>
    </source>
</evidence>
<comment type="cofactor">
    <cofactor evidence="1 17">
        <name>FAD</name>
        <dbReference type="ChEBI" id="CHEBI:57692"/>
    </cofactor>
</comment>
<evidence type="ECO:0000256" key="12">
    <source>
        <dbReference type="ARBA" id="ARBA00022984"/>
    </source>
</evidence>
<dbReference type="Gene3D" id="3.30.465.10">
    <property type="match status" value="1"/>
</dbReference>
<dbReference type="Gene3D" id="3.90.78.10">
    <property type="entry name" value="UDP-N-acetylenolpyruvoylglucosamine reductase, C-terminal domain"/>
    <property type="match status" value="1"/>
</dbReference>
<evidence type="ECO:0000256" key="5">
    <source>
        <dbReference type="ARBA" id="ARBA00010485"/>
    </source>
</evidence>
<evidence type="ECO:0000256" key="2">
    <source>
        <dbReference type="ARBA" id="ARBA00003921"/>
    </source>
</evidence>
<feature type="active site" description="Proton donor" evidence="17">
    <location>
        <position position="238"/>
    </location>
</feature>
<dbReference type="InterPro" id="IPR016169">
    <property type="entry name" value="FAD-bd_PCMH_sub2"/>
</dbReference>
<evidence type="ECO:0000256" key="11">
    <source>
        <dbReference type="ARBA" id="ARBA00022960"/>
    </source>
</evidence>
<dbReference type="NCBIfam" id="TIGR00179">
    <property type="entry name" value="murB"/>
    <property type="match status" value="1"/>
</dbReference>
<dbReference type="Pfam" id="PF02873">
    <property type="entry name" value="MurB_C"/>
    <property type="match status" value="1"/>
</dbReference>
<dbReference type="InterPro" id="IPR006094">
    <property type="entry name" value="Oxid_FAD_bind_N"/>
</dbReference>
<keyword evidence="14 17" id="KW-0131">Cell cycle</keyword>
<dbReference type="EMBL" id="DVMQ01000018">
    <property type="protein sequence ID" value="HIU24646.1"/>
    <property type="molecule type" value="Genomic_DNA"/>
</dbReference>
<dbReference type="GO" id="GO:0008762">
    <property type="term" value="F:UDP-N-acetylmuramate dehydrogenase activity"/>
    <property type="evidence" value="ECO:0007669"/>
    <property type="project" value="UniProtKB-UniRule"/>
</dbReference>
<evidence type="ECO:0000256" key="13">
    <source>
        <dbReference type="ARBA" id="ARBA00023002"/>
    </source>
</evidence>
<dbReference type="GO" id="GO:0008360">
    <property type="term" value="P:regulation of cell shape"/>
    <property type="evidence" value="ECO:0007669"/>
    <property type="project" value="UniProtKB-KW"/>
</dbReference>
<evidence type="ECO:0000256" key="6">
    <source>
        <dbReference type="ARBA" id="ARBA00022490"/>
    </source>
</evidence>